<accession>A0ABD3I2T8</accession>
<feature type="transmembrane region" description="Helical" evidence="1">
    <location>
        <begin position="43"/>
        <end position="63"/>
    </location>
</feature>
<evidence type="ECO:0000256" key="1">
    <source>
        <dbReference type="SAM" id="Phobius"/>
    </source>
</evidence>
<dbReference type="PANTHER" id="PTHR33133">
    <property type="entry name" value="OS08G0107100 PROTEIN-RELATED"/>
    <property type="match status" value="1"/>
</dbReference>
<reference evidence="2 3" key="1">
    <citation type="submission" date="2024-09" db="EMBL/GenBank/DDBJ databases">
        <title>Chromosome-scale assembly of Riccia sorocarpa.</title>
        <authorList>
            <person name="Paukszto L."/>
        </authorList>
    </citation>
    <scope>NUCLEOTIDE SEQUENCE [LARGE SCALE GENOMIC DNA]</scope>
    <source>
        <strain evidence="2">LP-2024</strain>
        <tissue evidence="2">Aerial parts of the thallus</tissue>
    </source>
</reference>
<sequence>MNSNISYLRLPKQQDEKIGARDDGKWGPCEIIKKAFEIYRAQTCTFTWIQFVFVFPWTIFWLLDQYLAKKWFHEYWPAPPCSDSCPSSPPPPPPSPSPCDKFIPCEWKALLAFGGLFVLAFIYSINVVGSLYYAVGNAYAGKTITFKDVVCALPKLWKRLVVTEFFGYLFTLITGFVTSLLGYLLYTLASVSVVPAPIAYLITFSVGWILLFYTTTVIQVANGVTVFEDDTCGLQVFCKALELLKSRWCVALGIAVVFFIPEGVLTFIVHAFAWACTGVWAKYVFFGILANLLSVVLQINVMASALFYLSSKQDKKEFISISHFSYSQSGTGYLPIGV</sequence>
<keyword evidence="3" id="KW-1185">Reference proteome</keyword>
<proteinExistence type="predicted"/>
<feature type="transmembrane region" description="Helical" evidence="1">
    <location>
        <begin position="110"/>
        <end position="135"/>
    </location>
</feature>
<evidence type="ECO:0000313" key="2">
    <source>
        <dbReference type="EMBL" id="KAL3697883.1"/>
    </source>
</evidence>
<feature type="transmembrane region" description="Helical" evidence="1">
    <location>
        <begin position="165"/>
        <end position="186"/>
    </location>
</feature>
<feature type="transmembrane region" description="Helical" evidence="1">
    <location>
        <begin position="284"/>
        <end position="309"/>
    </location>
</feature>
<dbReference type="EMBL" id="JBJQOH010000002">
    <property type="protein sequence ID" value="KAL3697883.1"/>
    <property type="molecule type" value="Genomic_DNA"/>
</dbReference>
<feature type="transmembrane region" description="Helical" evidence="1">
    <location>
        <begin position="248"/>
        <end position="272"/>
    </location>
</feature>
<name>A0ABD3I2T8_9MARC</name>
<dbReference type="AlphaFoldDB" id="A0ABD3I2T8"/>
<keyword evidence="1" id="KW-0472">Membrane</keyword>
<organism evidence="2 3">
    <name type="scientific">Riccia sorocarpa</name>
    <dbReference type="NCBI Taxonomy" id="122646"/>
    <lineage>
        <taxon>Eukaryota</taxon>
        <taxon>Viridiplantae</taxon>
        <taxon>Streptophyta</taxon>
        <taxon>Embryophyta</taxon>
        <taxon>Marchantiophyta</taxon>
        <taxon>Marchantiopsida</taxon>
        <taxon>Marchantiidae</taxon>
        <taxon>Marchantiales</taxon>
        <taxon>Ricciaceae</taxon>
        <taxon>Riccia</taxon>
    </lineage>
</organism>
<protein>
    <submittedName>
        <fullName evidence="2">Uncharacterized protein</fullName>
    </submittedName>
</protein>
<dbReference type="PANTHER" id="PTHR33133:SF1">
    <property type="entry name" value="EXPRESSED PROTEIN-RELATED"/>
    <property type="match status" value="1"/>
</dbReference>
<gene>
    <name evidence="2" type="ORF">R1sor_011959</name>
</gene>
<keyword evidence="1" id="KW-0812">Transmembrane</keyword>
<dbReference type="Proteomes" id="UP001633002">
    <property type="component" value="Unassembled WGS sequence"/>
</dbReference>
<keyword evidence="1" id="KW-1133">Transmembrane helix</keyword>
<comment type="caution">
    <text evidence="2">The sequence shown here is derived from an EMBL/GenBank/DDBJ whole genome shotgun (WGS) entry which is preliminary data.</text>
</comment>
<feature type="transmembrane region" description="Helical" evidence="1">
    <location>
        <begin position="198"/>
        <end position="227"/>
    </location>
</feature>
<evidence type="ECO:0000313" key="3">
    <source>
        <dbReference type="Proteomes" id="UP001633002"/>
    </source>
</evidence>